<sequence>MQWWSDAGQNWVTWLHVNMWALNSSLQVTPHHRAARMMAYTRLACQNTVSQAITTVASPPPGSDGWATQPKGHSSAHISSALLWCGGTANWLASVSGYLYCRELAGRLVSCLYQIQTEYLKAERSAS</sequence>
<keyword evidence="2" id="KW-1185">Reference proteome</keyword>
<organism evidence="1 2">
    <name type="scientific">Cirrhinus molitorella</name>
    <name type="common">mud carp</name>
    <dbReference type="NCBI Taxonomy" id="172907"/>
    <lineage>
        <taxon>Eukaryota</taxon>
        <taxon>Metazoa</taxon>
        <taxon>Chordata</taxon>
        <taxon>Craniata</taxon>
        <taxon>Vertebrata</taxon>
        <taxon>Euteleostomi</taxon>
        <taxon>Actinopterygii</taxon>
        <taxon>Neopterygii</taxon>
        <taxon>Teleostei</taxon>
        <taxon>Ostariophysi</taxon>
        <taxon>Cypriniformes</taxon>
        <taxon>Cyprinidae</taxon>
        <taxon>Labeoninae</taxon>
        <taxon>Labeonini</taxon>
        <taxon>Cirrhinus</taxon>
    </lineage>
</organism>
<accession>A0ABR3LYJ5</accession>
<gene>
    <name evidence="1" type="ORF">QQF64_011201</name>
</gene>
<dbReference type="EMBL" id="JAYMGO010000017">
    <property type="protein sequence ID" value="KAL1257957.1"/>
    <property type="molecule type" value="Genomic_DNA"/>
</dbReference>
<comment type="caution">
    <text evidence="1">The sequence shown here is derived from an EMBL/GenBank/DDBJ whole genome shotgun (WGS) entry which is preliminary data.</text>
</comment>
<proteinExistence type="predicted"/>
<dbReference type="Proteomes" id="UP001558613">
    <property type="component" value="Unassembled WGS sequence"/>
</dbReference>
<evidence type="ECO:0000313" key="1">
    <source>
        <dbReference type="EMBL" id="KAL1257957.1"/>
    </source>
</evidence>
<name>A0ABR3LYJ5_9TELE</name>
<evidence type="ECO:0000313" key="2">
    <source>
        <dbReference type="Proteomes" id="UP001558613"/>
    </source>
</evidence>
<protein>
    <submittedName>
        <fullName evidence="1">Uncharacterized protein</fullName>
    </submittedName>
</protein>
<reference evidence="1 2" key="1">
    <citation type="submission" date="2023-09" db="EMBL/GenBank/DDBJ databases">
        <authorList>
            <person name="Wang M."/>
        </authorList>
    </citation>
    <scope>NUCLEOTIDE SEQUENCE [LARGE SCALE GENOMIC DNA]</scope>
    <source>
        <strain evidence="1">GT-2023</strain>
        <tissue evidence="1">Liver</tissue>
    </source>
</reference>